<dbReference type="AlphaFoldDB" id="A0AAU9J0M7"/>
<name>A0AAU9J0M7_9CILI</name>
<dbReference type="Gene3D" id="2.30.110.10">
    <property type="entry name" value="Electron Transport, Fmn-binding Protein, Chain A"/>
    <property type="match status" value="1"/>
</dbReference>
<protein>
    <recommendedName>
        <fullName evidence="2">Flavin reductase like domain-containing protein</fullName>
    </recommendedName>
</protein>
<accession>A0AAU9J0M7</accession>
<dbReference type="Pfam" id="PF01613">
    <property type="entry name" value="Flavin_Reduct"/>
    <property type="match status" value="1"/>
</dbReference>
<dbReference type="InterPro" id="IPR050268">
    <property type="entry name" value="NADH-dep_flavin_reductase"/>
</dbReference>
<dbReference type="EMBL" id="CAJZBQ010000028">
    <property type="protein sequence ID" value="CAG9321637.1"/>
    <property type="molecule type" value="Genomic_DNA"/>
</dbReference>
<proteinExistence type="predicted"/>
<dbReference type="InterPro" id="IPR012349">
    <property type="entry name" value="Split_barrel_FMN-bd"/>
</dbReference>
<keyword evidence="1" id="KW-0560">Oxidoreductase</keyword>
<evidence type="ECO:0000313" key="3">
    <source>
        <dbReference type="EMBL" id="CAG9321637.1"/>
    </source>
</evidence>
<keyword evidence="4" id="KW-1185">Reference proteome</keyword>
<dbReference type="InterPro" id="IPR002563">
    <property type="entry name" value="Flavin_Rdtase-like_dom"/>
</dbReference>
<dbReference type="Proteomes" id="UP001162131">
    <property type="component" value="Unassembled WGS sequence"/>
</dbReference>
<evidence type="ECO:0000259" key="2">
    <source>
        <dbReference type="SMART" id="SM00903"/>
    </source>
</evidence>
<dbReference type="GO" id="GO:0010181">
    <property type="term" value="F:FMN binding"/>
    <property type="evidence" value="ECO:0007669"/>
    <property type="project" value="InterPro"/>
</dbReference>
<evidence type="ECO:0000313" key="4">
    <source>
        <dbReference type="Proteomes" id="UP001162131"/>
    </source>
</evidence>
<organism evidence="3 4">
    <name type="scientific">Blepharisma stoltei</name>
    <dbReference type="NCBI Taxonomy" id="1481888"/>
    <lineage>
        <taxon>Eukaryota</taxon>
        <taxon>Sar</taxon>
        <taxon>Alveolata</taxon>
        <taxon>Ciliophora</taxon>
        <taxon>Postciliodesmatophora</taxon>
        <taxon>Heterotrichea</taxon>
        <taxon>Heterotrichida</taxon>
        <taxon>Blepharismidae</taxon>
        <taxon>Blepharisma</taxon>
    </lineage>
</organism>
<evidence type="ECO:0000256" key="1">
    <source>
        <dbReference type="ARBA" id="ARBA00023002"/>
    </source>
</evidence>
<dbReference type="SUPFAM" id="SSF50475">
    <property type="entry name" value="FMN-binding split barrel"/>
    <property type="match status" value="1"/>
</dbReference>
<sequence length="162" mass="18149">MKANLLLAYRQMAFPVGIITTTCKKDIGILKEGSFRGSTVSSFRVLDLEGNFYFTYNKSRIMVSALENSCAMHFLHQGQEDLALKFAVSRLTCEEQFEGLNITMKHGLPILSHYHSLLLCKIEKAVEHGSGVVYLGKIFHAEEKETKPLLYIHNGIVGALNI</sequence>
<dbReference type="SMART" id="SM00903">
    <property type="entry name" value="Flavin_Reduct"/>
    <property type="match status" value="1"/>
</dbReference>
<dbReference type="PANTHER" id="PTHR30466">
    <property type="entry name" value="FLAVIN REDUCTASE"/>
    <property type="match status" value="1"/>
</dbReference>
<gene>
    <name evidence="3" type="ORF">BSTOLATCC_MIC28913</name>
</gene>
<dbReference type="PANTHER" id="PTHR30466:SF1">
    <property type="entry name" value="FMN REDUCTASE (NADH) RUTF"/>
    <property type="match status" value="1"/>
</dbReference>
<feature type="domain" description="Flavin reductase like" evidence="2">
    <location>
        <begin position="9"/>
        <end position="158"/>
    </location>
</feature>
<dbReference type="GO" id="GO:0042602">
    <property type="term" value="F:riboflavin reductase (NADPH) activity"/>
    <property type="evidence" value="ECO:0007669"/>
    <property type="project" value="TreeGrafter"/>
</dbReference>
<comment type="caution">
    <text evidence="3">The sequence shown here is derived from an EMBL/GenBank/DDBJ whole genome shotgun (WGS) entry which is preliminary data.</text>
</comment>
<reference evidence="3" key="1">
    <citation type="submission" date="2021-09" db="EMBL/GenBank/DDBJ databases">
        <authorList>
            <consortium name="AG Swart"/>
            <person name="Singh M."/>
            <person name="Singh A."/>
            <person name="Seah K."/>
            <person name="Emmerich C."/>
        </authorList>
    </citation>
    <scope>NUCLEOTIDE SEQUENCE</scope>
    <source>
        <strain evidence="3">ATCC30299</strain>
    </source>
</reference>